<dbReference type="EMBL" id="PUGF01000031">
    <property type="protein sequence ID" value="PRC91007.1"/>
    <property type="molecule type" value="Genomic_DNA"/>
</dbReference>
<dbReference type="InterPro" id="IPR021312">
    <property type="entry name" value="DUF2889"/>
</dbReference>
<comment type="caution">
    <text evidence="1">The sequence shown here is derived from an EMBL/GenBank/DDBJ whole genome shotgun (WGS) entry which is preliminary data.</text>
</comment>
<gene>
    <name evidence="1" type="ORF">S2091_4303</name>
</gene>
<organism evidence="1 2">
    <name type="scientific">Solimicrobium silvestre</name>
    <dbReference type="NCBI Taxonomy" id="2099400"/>
    <lineage>
        <taxon>Bacteria</taxon>
        <taxon>Pseudomonadati</taxon>
        <taxon>Pseudomonadota</taxon>
        <taxon>Betaproteobacteria</taxon>
        <taxon>Burkholderiales</taxon>
        <taxon>Oxalobacteraceae</taxon>
        <taxon>Solimicrobium</taxon>
    </lineage>
</organism>
<accession>A0A2S9GTG5</accession>
<dbReference type="AlphaFoldDB" id="A0A2S9GTG5"/>
<evidence type="ECO:0008006" key="3">
    <source>
        <dbReference type="Google" id="ProtNLM"/>
    </source>
</evidence>
<dbReference type="OrthoDB" id="6862397at2"/>
<sequence>MFFSPPNSRRALKHSRVIEIDAYAREDSLWDIEARIRDTKTSDTQLASGLRPAGMPIHDLGLRICINTQFDIVDAEAVSSAHPYPGYCNAITPDYTKLVGLNLLKQFRHEVKVRLGGTRGCTHLTELAQVLPTAALQAFAGEVLKTHEVGGGEVKNAINATVQDNQQQPFQLDRCHALKLDSGAVATYYPRWVKQASA</sequence>
<proteinExistence type="predicted"/>
<evidence type="ECO:0000313" key="2">
    <source>
        <dbReference type="Proteomes" id="UP000237839"/>
    </source>
</evidence>
<protein>
    <recommendedName>
        <fullName evidence="3">DUF2889 domain-containing protein</fullName>
    </recommendedName>
</protein>
<keyword evidence="2" id="KW-1185">Reference proteome</keyword>
<reference evidence="1 2" key="1">
    <citation type="submission" date="2018-02" db="EMBL/GenBank/DDBJ databases">
        <title>Solimicrobium silvestre gen. nov., sp. nov., isolated from alpine forest soil.</title>
        <authorList>
            <person name="Margesin R."/>
            <person name="Albuquerque L."/>
            <person name="Zhang D.-C."/>
            <person name="Froufe H.J.C."/>
            <person name="Severino R."/>
            <person name="Roxo I."/>
            <person name="Egas C."/>
            <person name="Da Costa M.S."/>
        </authorList>
    </citation>
    <scope>NUCLEOTIDE SEQUENCE [LARGE SCALE GENOMIC DNA]</scope>
    <source>
        <strain evidence="1 2">S20-91</strain>
    </source>
</reference>
<name>A0A2S9GTG5_9BURK</name>
<dbReference type="Proteomes" id="UP000237839">
    <property type="component" value="Unassembled WGS sequence"/>
</dbReference>
<dbReference type="Pfam" id="PF11136">
    <property type="entry name" value="DUF2889"/>
    <property type="match status" value="1"/>
</dbReference>
<dbReference type="RefSeq" id="WP_105534033.1">
    <property type="nucleotide sequence ID" value="NZ_PUGF01000031.1"/>
</dbReference>
<evidence type="ECO:0000313" key="1">
    <source>
        <dbReference type="EMBL" id="PRC91007.1"/>
    </source>
</evidence>